<sequence>MVPFQGLLDQGQSHERRRTLKWCMSAKDAQVFLALSTVLFHLPCILEGPFSIVHKDGLQVRFIQPKLLVRIRNWSCQPQSHT</sequence>
<organism evidence="1 2">
    <name type="scientific">Corynespora cassiicola Philippines</name>
    <dbReference type="NCBI Taxonomy" id="1448308"/>
    <lineage>
        <taxon>Eukaryota</taxon>
        <taxon>Fungi</taxon>
        <taxon>Dikarya</taxon>
        <taxon>Ascomycota</taxon>
        <taxon>Pezizomycotina</taxon>
        <taxon>Dothideomycetes</taxon>
        <taxon>Pleosporomycetidae</taxon>
        <taxon>Pleosporales</taxon>
        <taxon>Corynesporascaceae</taxon>
        <taxon>Corynespora</taxon>
    </lineage>
</organism>
<keyword evidence="2" id="KW-1185">Reference proteome</keyword>
<evidence type="ECO:0000313" key="1">
    <source>
        <dbReference type="EMBL" id="PSN65614.1"/>
    </source>
</evidence>
<dbReference type="EMBL" id="KZ678137">
    <property type="protein sequence ID" value="PSN65614.1"/>
    <property type="molecule type" value="Genomic_DNA"/>
</dbReference>
<protein>
    <submittedName>
        <fullName evidence="1">Uncharacterized protein</fullName>
    </submittedName>
</protein>
<gene>
    <name evidence="1" type="ORF">BS50DRAFT_63064</name>
</gene>
<proteinExistence type="predicted"/>
<dbReference type="Proteomes" id="UP000240883">
    <property type="component" value="Unassembled WGS sequence"/>
</dbReference>
<evidence type="ECO:0000313" key="2">
    <source>
        <dbReference type="Proteomes" id="UP000240883"/>
    </source>
</evidence>
<reference evidence="1 2" key="1">
    <citation type="journal article" date="2018" name="Front. Microbiol.">
        <title>Genome-Wide Analysis of Corynespora cassiicola Leaf Fall Disease Putative Effectors.</title>
        <authorList>
            <person name="Lopez D."/>
            <person name="Ribeiro S."/>
            <person name="Label P."/>
            <person name="Fumanal B."/>
            <person name="Venisse J.S."/>
            <person name="Kohler A."/>
            <person name="de Oliveira R.R."/>
            <person name="Labutti K."/>
            <person name="Lipzen A."/>
            <person name="Lail K."/>
            <person name="Bauer D."/>
            <person name="Ohm R.A."/>
            <person name="Barry K.W."/>
            <person name="Spatafora J."/>
            <person name="Grigoriev I.V."/>
            <person name="Martin F.M."/>
            <person name="Pujade-Renaud V."/>
        </authorList>
    </citation>
    <scope>NUCLEOTIDE SEQUENCE [LARGE SCALE GENOMIC DNA]</scope>
    <source>
        <strain evidence="1 2">Philippines</strain>
    </source>
</reference>
<dbReference type="AlphaFoldDB" id="A0A2T2NJJ7"/>
<name>A0A2T2NJJ7_CORCC</name>
<accession>A0A2T2NJJ7</accession>